<dbReference type="PANTHER" id="PTHR34876">
    <property type="match status" value="1"/>
</dbReference>
<sequence length="382" mass="41626">MTWQAENARFRQRRPDWQCRTWSTLLQGVATAMNGSGPWARKPRWSSHKPTCLAMVSLFRLALAACLMPDVFASLGLCSAVKPYSYSLAKVQFPHLKAALETVETQPIATWYTDRDIDSKHQAALAVGNCPKGSRPTIVVYGLPNKDCQDHHSTDGANKTPEQYVQFLTDLSTTVGDNNVVYILEPDAVGLLVGGSACATTFEYERNLINAVSLLGRNPQADIYIDIGFWVLGPANDAKIARVLSKLDPTGTRLKGISINTSNFRTTSELVQMCGNFSATARATANRTVTCVLDVSRNFAGPDPTSQWCNPKGRGIGRPPTILSGERLIDYMLWIKPPGESDGNCNGGPTAGAFFLDGFVELWNNGYFVQAKGMNKVSAIAP</sequence>
<dbReference type="OrthoDB" id="64893at2759"/>
<dbReference type="GO" id="GO:0030245">
    <property type="term" value="P:cellulose catabolic process"/>
    <property type="evidence" value="ECO:0007669"/>
    <property type="project" value="InterPro"/>
</dbReference>
<dbReference type="KEGG" id="spar:SPRG_06648"/>
<dbReference type="InterPro" id="IPR016288">
    <property type="entry name" value="Beta_cellobiohydrolase"/>
</dbReference>
<reference evidence="1 2" key="1">
    <citation type="journal article" date="2013" name="PLoS Genet.">
        <title>Distinctive expansion of potential virulence genes in the genome of the oomycete fish pathogen Saprolegnia parasitica.</title>
        <authorList>
            <person name="Jiang R.H."/>
            <person name="de Bruijn I."/>
            <person name="Haas B.J."/>
            <person name="Belmonte R."/>
            <person name="Lobach L."/>
            <person name="Christie J."/>
            <person name="van den Ackerveken G."/>
            <person name="Bottin A."/>
            <person name="Bulone V."/>
            <person name="Diaz-Moreno S.M."/>
            <person name="Dumas B."/>
            <person name="Fan L."/>
            <person name="Gaulin E."/>
            <person name="Govers F."/>
            <person name="Grenville-Briggs L.J."/>
            <person name="Horner N.R."/>
            <person name="Levin J.Z."/>
            <person name="Mammella M."/>
            <person name="Meijer H.J."/>
            <person name="Morris P."/>
            <person name="Nusbaum C."/>
            <person name="Oome S."/>
            <person name="Phillips A.J."/>
            <person name="van Rooyen D."/>
            <person name="Rzeszutek E."/>
            <person name="Saraiva M."/>
            <person name="Secombes C.J."/>
            <person name="Seidl M.F."/>
            <person name="Snel B."/>
            <person name="Stassen J.H."/>
            <person name="Sykes S."/>
            <person name="Tripathy S."/>
            <person name="van den Berg H."/>
            <person name="Vega-Arreguin J.C."/>
            <person name="Wawra S."/>
            <person name="Young S.K."/>
            <person name="Zeng Q."/>
            <person name="Dieguez-Uribeondo J."/>
            <person name="Russ C."/>
            <person name="Tyler B.M."/>
            <person name="van West P."/>
        </authorList>
    </citation>
    <scope>NUCLEOTIDE SEQUENCE [LARGE SCALE GENOMIC DNA]</scope>
    <source>
        <strain evidence="1 2">CBS 223.65</strain>
    </source>
</reference>
<dbReference type="SUPFAM" id="SSF51989">
    <property type="entry name" value="Glycosyl hydrolases family 6, cellulases"/>
    <property type="match status" value="1"/>
</dbReference>
<dbReference type="AlphaFoldDB" id="A0A067CPE9"/>
<evidence type="ECO:0000313" key="1">
    <source>
        <dbReference type="EMBL" id="KDO28411.1"/>
    </source>
</evidence>
<accession>A0A067CPE9</accession>
<evidence type="ECO:0008006" key="3">
    <source>
        <dbReference type="Google" id="ProtNLM"/>
    </source>
</evidence>
<proteinExistence type="predicted"/>
<dbReference type="EMBL" id="KK583211">
    <property type="protein sequence ID" value="KDO28411.1"/>
    <property type="molecule type" value="Genomic_DNA"/>
</dbReference>
<dbReference type="Proteomes" id="UP000030745">
    <property type="component" value="Unassembled WGS sequence"/>
</dbReference>
<evidence type="ECO:0000313" key="2">
    <source>
        <dbReference type="Proteomes" id="UP000030745"/>
    </source>
</evidence>
<dbReference type="OMA" id="ARYGYTK"/>
<dbReference type="GeneID" id="24128983"/>
<dbReference type="VEuPathDB" id="FungiDB:SPRG_06648"/>
<gene>
    <name evidence="1" type="ORF">SPRG_06648</name>
</gene>
<dbReference type="PANTHER" id="PTHR34876:SF4">
    <property type="entry name" value="1,4-BETA-D-GLUCAN CELLOBIOHYDROLASE C-RELATED"/>
    <property type="match status" value="1"/>
</dbReference>
<organism evidence="1 2">
    <name type="scientific">Saprolegnia parasitica (strain CBS 223.65)</name>
    <dbReference type="NCBI Taxonomy" id="695850"/>
    <lineage>
        <taxon>Eukaryota</taxon>
        <taxon>Sar</taxon>
        <taxon>Stramenopiles</taxon>
        <taxon>Oomycota</taxon>
        <taxon>Saprolegniomycetes</taxon>
        <taxon>Saprolegniales</taxon>
        <taxon>Saprolegniaceae</taxon>
        <taxon>Saprolegnia</taxon>
    </lineage>
</organism>
<protein>
    <recommendedName>
        <fullName evidence="3">Glycoside hydrolase</fullName>
    </recommendedName>
</protein>
<dbReference type="PRINTS" id="PR00733">
    <property type="entry name" value="GLHYDRLASE6"/>
</dbReference>
<name>A0A067CPE9_SAPPC</name>
<dbReference type="InterPro" id="IPR036434">
    <property type="entry name" value="Beta_cellobiohydrolase_sf"/>
</dbReference>
<dbReference type="GO" id="GO:0004553">
    <property type="term" value="F:hydrolase activity, hydrolyzing O-glycosyl compounds"/>
    <property type="evidence" value="ECO:0007669"/>
    <property type="project" value="InterPro"/>
</dbReference>
<dbReference type="Gene3D" id="3.20.20.40">
    <property type="entry name" value="1, 4-beta cellobiohydrolase"/>
    <property type="match status" value="1"/>
</dbReference>
<dbReference type="RefSeq" id="XP_012200852.1">
    <property type="nucleotide sequence ID" value="XM_012345462.1"/>
</dbReference>
<keyword evidence="2" id="KW-1185">Reference proteome</keyword>
<dbReference type="Pfam" id="PF01341">
    <property type="entry name" value="Glyco_hydro_6"/>
    <property type="match status" value="1"/>
</dbReference>
<dbReference type="STRING" id="695850.A0A067CPE9"/>